<dbReference type="InterPro" id="IPR037140">
    <property type="entry name" value="VHL_beta_dom_sf"/>
</dbReference>
<dbReference type="Pfam" id="PF01847">
    <property type="entry name" value="VHL"/>
    <property type="match status" value="1"/>
</dbReference>
<dbReference type="Pfam" id="PF19030">
    <property type="entry name" value="TSP1_ADAMTS"/>
    <property type="match status" value="3"/>
</dbReference>
<dbReference type="Pfam" id="PF19236">
    <property type="entry name" value="ADAMTS_CR_3"/>
    <property type="match status" value="1"/>
</dbReference>
<comment type="subcellular location">
    <subcellularLocation>
        <location evidence="1">Membrane</location>
        <topology evidence="1">Single-pass membrane protein</topology>
    </subcellularLocation>
    <subcellularLocation>
        <location evidence="2">Secreted</location>
        <location evidence="2">Extracellular space</location>
        <location evidence="2">Extracellular matrix</location>
    </subcellularLocation>
</comment>
<dbReference type="GO" id="GO:0006508">
    <property type="term" value="P:proteolysis"/>
    <property type="evidence" value="ECO:0007669"/>
    <property type="project" value="UniProtKB-KW"/>
</dbReference>
<dbReference type="SUPFAM" id="SSF49468">
    <property type="entry name" value="VHL"/>
    <property type="match status" value="2"/>
</dbReference>
<dbReference type="Pfam" id="PF01562">
    <property type="entry name" value="Pep_M12B_propep"/>
    <property type="match status" value="1"/>
</dbReference>
<keyword evidence="17" id="KW-1015">Disulfide bond</keyword>
<dbReference type="PROSITE" id="PS50092">
    <property type="entry name" value="TSP1"/>
    <property type="match status" value="4"/>
</dbReference>
<evidence type="ECO:0000313" key="23">
    <source>
        <dbReference type="Proteomes" id="UP000887567"/>
    </source>
</evidence>
<dbReference type="FunFam" id="2.20.100.10:FF:000007">
    <property type="entry name" value="Thrombospondin 1"/>
    <property type="match status" value="1"/>
</dbReference>
<dbReference type="OrthoDB" id="5855429at2759"/>
<dbReference type="InterPro" id="IPR045371">
    <property type="entry name" value="ADAMTS_CR_3"/>
</dbReference>
<evidence type="ECO:0000256" key="9">
    <source>
        <dbReference type="ARBA" id="ARBA00022729"/>
    </source>
</evidence>
<comment type="caution">
    <text evidence="19">Lacks conserved residue(s) required for the propagation of feature annotation.</text>
</comment>
<dbReference type="SMART" id="SM00137">
    <property type="entry name" value="MAM"/>
    <property type="match status" value="2"/>
</dbReference>
<dbReference type="PROSITE" id="PS50060">
    <property type="entry name" value="MAM_2"/>
    <property type="match status" value="2"/>
</dbReference>
<dbReference type="InterPro" id="IPR036208">
    <property type="entry name" value="VHL_sf"/>
</dbReference>
<dbReference type="SMART" id="SM00209">
    <property type="entry name" value="TSP1"/>
    <property type="match status" value="4"/>
</dbReference>
<evidence type="ECO:0000313" key="22">
    <source>
        <dbReference type="EnsemblMetazoa" id="XP_020909864.2"/>
    </source>
</evidence>
<dbReference type="GO" id="GO:0031012">
    <property type="term" value="C:extracellular matrix"/>
    <property type="evidence" value="ECO:0007669"/>
    <property type="project" value="TreeGrafter"/>
</dbReference>
<dbReference type="CDD" id="cd06263">
    <property type="entry name" value="MAM"/>
    <property type="match status" value="2"/>
</dbReference>
<evidence type="ECO:0000259" key="21">
    <source>
        <dbReference type="PROSITE" id="PS50215"/>
    </source>
</evidence>
<proteinExistence type="predicted"/>
<evidence type="ECO:0000256" key="5">
    <source>
        <dbReference type="ARBA" id="ARBA00022670"/>
    </source>
</evidence>
<keyword evidence="8 19" id="KW-0479">Metal-binding</keyword>
<keyword evidence="23" id="KW-1185">Reference proteome</keyword>
<evidence type="ECO:0000256" key="10">
    <source>
        <dbReference type="ARBA" id="ARBA00022737"/>
    </source>
</evidence>
<accession>A0A913XT61</accession>
<dbReference type="InterPro" id="IPR024079">
    <property type="entry name" value="MetalloPept_cat_dom_sf"/>
</dbReference>
<keyword evidence="12 19" id="KW-0862">Zinc</keyword>
<dbReference type="GO" id="GO:0046872">
    <property type="term" value="F:metal ion binding"/>
    <property type="evidence" value="ECO:0007669"/>
    <property type="project" value="UniProtKB-KW"/>
</dbReference>
<dbReference type="GeneID" id="110247742"/>
<evidence type="ECO:0000256" key="7">
    <source>
        <dbReference type="ARBA" id="ARBA00022692"/>
    </source>
</evidence>
<evidence type="ECO:0000256" key="8">
    <source>
        <dbReference type="ARBA" id="ARBA00022723"/>
    </source>
</evidence>
<dbReference type="Gene3D" id="2.60.40.780">
    <property type="entry name" value="von Hippel-Lindau disease tumour suppressor, beta domain"/>
    <property type="match status" value="2"/>
</dbReference>
<dbReference type="Gene3D" id="3.40.1620.60">
    <property type="match status" value="1"/>
</dbReference>
<dbReference type="InterPro" id="IPR000884">
    <property type="entry name" value="TSP1_rpt"/>
</dbReference>
<protein>
    <submittedName>
        <fullName evidence="22">Uncharacterized protein</fullName>
    </submittedName>
</protein>
<keyword evidence="10" id="KW-0677">Repeat</keyword>
<dbReference type="Gene3D" id="2.60.120.200">
    <property type="match status" value="2"/>
</dbReference>
<evidence type="ECO:0000256" key="3">
    <source>
        <dbReference type="ARBA" id="ARBA00022525"/>
    </source>
</evidence>
<evidence type="ECO:0000256" key="11">
    <source>
        <dbReference type="ARBA" id="ARBA00022801"/>
    </source>
</evidence>
<dbReference type="OMA" id="MFNIADI"/>
<dbReference type="SUPFAM" id="SSF49899">
    <property type="entry name" value="Concanavalin A-like lectins/glucanases"/>
    <property type="match status" value="2"/>
</dbReference>
<keyword evidence="18" id="KW-0325">Glycoprotein</keyword>
<dbReference type="CDD" id="cd04273">
    <property type="entry name" value="ZnMc_ADAMTS_like"/>
    <property type="match status" value="1"/>
</dbReference>
<dbReference type="GO" id="GO:0004222">
    <property type="term" value="F:metalloendopeptidase activity"/>
    <property type="evidence" value="ECO:0007669"/>
    <property type="project" value="InterPro"/>
</dbReference>
<keyword evidence="14" id="KW-0482">Metalloprotease</keyword>
<evidence type="ECO:0000256" key="1">
    <source>
        <dbReference type="ARBA" id="ARBA00004167"/>
    </source>
</evidence>
<dbReference type="Gene3D" id="3.40.390.10">
    <property type="entry name" value="Collagenase (Catalytic Domain)"/>
    <property type="match status" value="1"/>
</dbReference>
<keyword evidence="13" id="KW-1133">Transmembrane helix</keyword>
<dbReference type="SMART" id="SM00608">
    <property type="entry name" value="ACR"/>
    <property type="match status" value="1"/>
</dbReference>
<dbReference type="InterPro" id="IPR002870">
    <property type="entry name" value="Peptidase_M12B_N"/>
</dbReference>
<feature type="domain" description="MAM" evidence="20">
    <location>
        <begin position="1374"/>
        <end position="1533"/>
    </location>
</feature>
<dbReference type="RefSeq" id="XP_020909864.2">
    <property type="nucleotide sequence ID" value="XM_021054205.2"/>
</dbReference>
<evidence type="ECO:0000256" key="17">
    <source>
        <dbReference type="ARBA" id="ARBA00023157"/>
    </source>
</evidence>
<dbReference type="Pfam" id="PF00090">
    <property type="entry name" value="TSP_1"/>
    <property type="match status" value="1"/>
</dbReference>
<feature type="binding site" evidence="19">
    <location>
        <position position="568"/>
    </location>
    <ligand>
        <name>Zn(2+)</name>
        <dbReference type="ChEBI" id="CHEBI:29105"/>
        <note>catalytic</note>
    </ligand>
</feature>
<organism evidence="22 23">
    <name type="scientific">Exaiptasia diaphana</name>
    <name type="common">Tropical sea anemone</name>
    <name type="synonym">Aiptasia pulchella</name>
    <dbReference type="NCBI Taxonomy" id="2652724"/>
    <lineage>
        <taxon>Eukaryota</taxon>
        <taxon>Metazoa</taxon>
        <taxon>Cnidaria</taxon>
        <taxon>Anthozoa</taxon>
        <taxon>Hexacorallia</taxon>
        <taxon>Actiniaria</taxon>
        <taxon>Aiptasiidae</taxon>
        <taxon>Exaiptasia</taxon>
    </lineage>
</organism>
<keyword evidence="5" id="KW-0645">Protease</keyword>
<evidence type="ECO:0000256" key="6">
    <source>
        <dbReference type="ARBA" id="ARBA00022685"/>
    </source>
</evidence>
<evidence type="ECO:0000256" key="14">
    <source>
        <dbReference type="ARBA" id="ARBA00023049"/>
    </source>
</evidence>
<dbReference type="PANTHER" id="PTHR13723:SF313">
    <property type="entry name" value="PEPTIDASE M12B DOMAIN-CONTAINING PROTEIN"/>
    <property type="match status" value="1"/>
</dbReference>
<feature type="domain" description="Peptidase M12B" evidence="21">
    <location>
        <begin position="425"/>
        <end position="612"/>
    </location>
</feature>
<evidence type="ECO:0000259" key="20">
    <source>
        <dbReference type="PROSITE" id="PS50060"/>
    </source>
</evidence>
<feature type="active site" evidence="19">
    <location>
        <position position="565"/>
    </location>
</feature>
<dbReference type="Pfam" id="PF01421">
    <property type="entry name" value="Reprolysin"/>
    <property type="match status" value="1"/>
</dbReference>
<keyword evidence="9" id="KW-0732">Signal</keyword>
<dbReference type="InterPro" id="IPR006586">
    <property type="entry name" value="ADAM_Cys-rich"/>
</dbReference>
<keyword evidence="3" id="KW-0964">Secreted</keyword>
<evidence type="ECO:0000256" key="15">
    <source>
        <dbReference type="ARBA" id="ARBA00023136"/>
    </source>
</evidence>
<dbReference type="Pfam" id="PF17771">
    <property type="entry name" value="ADAMTS_CR_2"/>
    <property type="match status" value="1"/>
</dbReference>
<dbReference type="SUPFAM" id="SSF55486">
    <property type="entry name" value="Metalloproteases ('zincins'), catalytic domain"/>
    <property type="match status" value="1"/>
</dbReference>
<dbReference type="GO" id="GO:0016020">
    <property type="term" value="C:membrane"/>
    <property type="evidence" value="ECO:0007669"/>
    <property type="project" value="UniProtKB-SubCell"/>
</dbReference>
<dbReference type="KEGG" id="epa:110247742"/>
<evidence type="ECO:0000256" key="12">
    <source>
        <dbReference type="ARBA" id="ARBA00022833"/>
    </source>
</evidence>
<dbReference type="InterPro" id="IPR010294">
    <property type="entry name" value="ADAMTS_spacer1"/>
</dbReference>
<evidence type="ECO:0000256" key="16">
    <source>
        <dbReference type="ARBA" id="ARBA00023145"/>
    </source>
</evidence>
<dbReference type="EnsemblMetazoa" id="XM_021054205.2">
    <property type="protein sequence ID" value="XP_020909864.2"/>
    <property type="gene ID" value="LOC110247742"/>
</dbReference>
<feature type="binding site" evidence="19">
    <location>
        <position position="574"/>
    </location>
    <ligand>
        <name>Zn(2+)</name>
        <dbReference type="ChEBI" id="CHEBI:29105"/>
        <note>catalytic</note>
    </ligand>
</feature>
<dbReference type="InterPro" id="IPR041645">
    <property type="entry name" value="ADAMTS_CR_2"/>
</dbReference>
<keyword evidence="6" id="KW-0165">Cleavage on pair of basic residues</keyword>
<dbReference type="InterPro" id="IPR036383">
    <property type="entry name" value="TSP1_rpt_sf"/>
</dbReference>
<dbReference type="Proteomes" id="UP000887567">
    <property type="component" value="Unplaced"/>
</dbReference>
<evidence type="ECO:0000256" key="18">
    <source>
        <dbReference type="ARBA" id="ARBA00023180"/>
    </source>
</evidence>
<dbReference type="PROSITE" id="PS50215">
    <property type="entry name" value="ADAM_MEPRO"/>
    <property type="match status" value="1"/>
</dbReference>
<dbReference type="SUPFAM" id="SSF82895">
    <property type="entry name" value="TSP-1 type 1 repeat"/>
    <property type="match status" value="4"/>
</dbReference>
<keyword evidence="4" id="KW-0272">Extracellular matrix</keyword>
<dbReference type="InterPro" id="IPR013320">
    <property type="entry name" value="ConA-like_dom_sf"/>
</dbReference>
<keyword evidence="7" id="KW-0812">Transmembrane</keyword>
<evidence type="ECO:0000256" key="4">
    <source>
        <dbReference type="ARBA" id="ARBA00022530"/>
    </source>
</evidence>
<keyword evidence="11" id="KW-0378">Hydrolase</keyword>
<evidence type="ECO:0000256" key="13">
    <source>
        <dbReference type="ARBA" id="ARBA00022989"/>
    </source>
</evidence>
<dbReference type="InterPro" id="IPR001590">
    <property type="entry name" value="Peptidase_M12B"/>
</dbReference>
<feature type="binding site" evidence="19">
    <location>
        <position position="564"/>
    </location>
    <ligand>
        <name>Zn(2+)</name>
        <dbReference type="ChEBI" id="CHEBI:29105"/>
        <note>catalytic</note>
    </ligand>
</feature>
<name>A0A913XT61_EXADI</name>
<keyword evidence="15" id="KW-0472">Membrane</keyword>
<dbReference type="Gene3D" id="2.20.100.10">
    <property type="entry name" value="Thrombospondin type-1 (TSP1) repeat"/>
    <property type="match status" value="4"/>
</dbReference>
<dbReference type="InterPro" id="IPR024053">
    <property type="entry name" value="VHL_beta_dom"/>
</dbReference>
<feature type="domain" description="MAM" evidence="20">
    <location>
        <begin position="816"/>
        <end position="977"/>
    </location>
</feature>
<dbReference type="InterPro" id="IPR050439">
    <property type="entry name" value="ADAMTS_ADAMTS-like"/>
</dbReference>
<reference evidence="22" key="1">
    <citation type="submission" date="2022-11" db="UniProtKB">
        <authorList>
            <consortium name="EnsemblMetazoa"/>
        </authorList>
    </citation>
    <scope>IDENTIFICATION</scope>
</reference>
<dbReference type="Gene3D" id="2.60.120.830">
    <property type="match status" value="1"/>
</dbReference>
<evidence type="ECO:0000256" key="2">
    <source>
        <dbReference type="ARBA" id="ARBA00004498"/>
    </source>
</evidence>
<keyword evidence="16" id="KW-0865">Zymogen</keyword>
<dbReference type="PANTHER" id="PTHR13723">
    <property type="entry name" value="ADAMTS A DISINTEGRIN AND METALLOPROTEASE WITH THROMBOSPONDIN MOTIFS PROTEASE"/>
    <property type="match status" value="1"/>
</dbReference>
<dbReference type="InterPro" id="IPR000998">
    <property type="entry name" value="MAM_dom"/>
</dbReference>
<dbReference type="Pfam" id="PF05986">
    <property type="entry name" value="ADAMTS_spacer1"/>
    <property type="match status" value="1"/>
</dbReference>
<sequence>MDINYIVVLYGVCLWNCMVAVALQTKIKASSASNHQEQLLQQLTEYEIDYPIETNPRGRYIRHVTSVDYGRRIRRSLDVYEGPVYYNVRYRGKDYRMKLRPNEKLLGQNFTVERFKKGGDVERTKFIEHCYLVGETTGFNLSAAISDCDGLSGAIETPDDILFIEPIINENAVKTKKKGKPHLIYRQSVLKKIQSVAFDMHGDLWKPLYAKGNSDKKQFEFRGAKAFIRVVNSANRPVKVLYLDGDKEKLFANFPINDDQGINTFTSHRWLVRDTLTNKRLLIDGKKLYAPKANSAYERKTVYITIPKGLKLPKVRTPDPPNSYLKVINRSGRFIQIFYHDTTSTKKTLFTTAAPGDVVMIKTYTAHRWTVTDYDTGKPLWLNTRYILTPIKSDEINRMVVLATVPLNLILPKTKYPDMHTASTKHIEAMVTADSSVVKHHGKDKVERYILTLMNIVSRIFHHPSLGVKIDLTVTRLAILEENPKGVEITRSPVDSLNKVCKWGHEMRKGWDKTSKKFHDQTIFLTRSDFGPSGYAPVASMCYRTKSCTLNEDDGFPSSFIVAHETGHTLGMEHDGFHNNCTKDTLKGSVMAPLVRSKFDRFYWSACSRRELIDHFHALWCLDDKPHQFNRTLMQQLPGQIYSLDEQCKMDFGNSFSSCKTPYERKKCSKLWCDEYTYSSWCRTRNTPPLEGTTCGERMWCRYGHCVPMTKDGSFVLPTLKPTPKPVNGDWSKWSAFGPCSMTCGQGIKIRARACNAPKPRYGGLPCKGSAIDVSFCNSKPCSSIPPTYDQIRYNQCEQRGTKKEWVFYDVYDANLDCDFENGLCGWEQDDHDNFDWTPASGKTPSSNTGPGYDHTLGPGKKGTYLFIETSRPTDVGWRARLISQLVAKHVTCLSFWYHAFGDDDHFGDFEVLINTTKKEKMIWGHSGNKGNKWFQKHVTILSVTPYRVVFQGIRGDGYRADVAIDDIKFTDGPCHLDISPPLDDSTNPLEIPMELCKTYCISTKTRNIFKFRVQDGARCYENPAILDVCVKGRCQVVGCDGKIGSKMLYDNCGICDGINDTCTLKKGKVELLSEKDEAVVLKCPVGASNIMVESLSTNKHHLVVESVGEIPETLINGGANMSEPGVYSIGGTEFVYSRNNKTEKILALGPIKEHLVVKVKNSGKELKTKLSGSVKYQYYKPNKQPTIYKWKSLGWTNCSKPCGGGFEERILECRREKDNVKVKKIFCFGVTQPKPTSRECNLHKCPINFHWKTHQWQSCSVTCSEGTRRRRVFCERSTYGQKPKQVLNYNCKGKKPPTTEKCVRKVCEAMWVPGPWGKCSKTCGRGVRTRNVKCLSKDGKPSWKCTERSKLPTKGHCDMITCVPDVPVVLGNLSCTFEAGFCRWRNTRKEDQFNWLVGRGTTKSRYTGPNTDNTFGTKKGKYLFIEASAPRVLGDKAKLISPVIEISKICLGFYFNMLGERMGALNVYLRTEAGDKRLWFKKGNQGGRWNLVRLQITSSVAFRIIFEGVRGNGFSGDAAIDDITIYQGKCPKTKFVKYECYGDTSRLCIFAVRYKWCSAKAWGEYLCCTSCAKEVKYRQQRKTPVHP</sequence>
<dbReference type="Pfam" id="PF00629">
    <property type="entry name" value="MAM"/>
    <property type="match status" value="2"/>
</dbReference>
<evidence type="ECO:0000256" key="19">
    <source>
        <dbReference type="PROSITE-ProRule" id="PRU00276"/>
    </source>
</evidence>